<keyword evidence="3" id="KW-1185">Reference proteome</keyword>
<evidence type="ECO:0000313" key="3">
    <source>
        <dbReference type="Proteomes" id="UP000078542"/>
    </source>
</evidence>
<proteinExistence type="predicted"/>
<accession>A0A151IE67</accession>
<dbReference type="Proteomes" id="UP000078542">
    <property type="component" value="Unassembled WGS sequence"/>
</dbReference>
<keyword evidence="1" id="KW-0732">Signal</keyword>
<dbReference type="AlphaFoldDB" id="A0A151IE67"/>
<reference evidence="2 3" key="1">
    <citation type="submission" date="2016-03" db="EMBL/GenBank/DDBJ databases">
        <title>Cyphomyrmex costatus WGS genome.</title>
        <authorList>
            <person name="Nygaard S."/>
            <person name="Hu H."/>
            <person name="Boomsma J."/>
            <person name="Zhang G."/>
        </authorList>
    </citation>
    <scope>NUCLEOTIDE SEQUENCE [LARGE SCALE GENOMIC DNA]</scope>
    <source>
        <strain evidence="2">MS0001</strain>
        <tissue evidence="2">Whole body</tissue>
    </source>
</reference>
<protein>
    <submittedName>
        <fullName evidence="2">Prohormone-1</fullName>
    </submittedName>
</protein>
<sequence>MLSIQSIIVLTLMIFILAEYSGAMPMLDKDKDRFSDNINLVDDDGSIDKALMNYLFTKQIVKRLRNQMNVSDLQRKRYFWKQCSVNVVACFGK</sequence>
<organism evidence="2 3">
    <name type="scientific">Cyphomyrmex costatus</name>
    <dbReference type="NCBI Taxonomy" id="456900"/>
    <lineage>
        <taxon>Eukaryota</taxon>
        <taxon>Metazoa</taxon>
        <taxon>Ecdysozoa</taxon>
        <taxon>Arthropoda</taxon>
        <taxon>Hexapoda</taxon>
        <taxon>Insecta</taxon>
        <taxon>Pterygota</taxon>
        <taxon>Neoptera</taxon>
        <taxon>Endopterygota</taxon>
        <taxon>Hymenoptera</taxon>
        <taxon>Apocrita</taxon>
        <taxon>Aculeata</taxon>
        <taxon>Formicoidea</taxon>
        <taxon>Formicidae</taxon>
        <taxon>Myrmicinae</taxon>
        <taxon>Cyphomyrmex</taxon>
    </lineage>
</organism>
<evidence type="ECO:0000313" key="2">
    <source>
        <dbReference type="EMBL" id="KYM98998.1"/>
    </source>
</evidence>
<gene>
    <name evidence="2" type="ORF">ALC62_10297</name>
</gene>
<dbReference type="EMBL" id="KQ977890">
    <property type="protein sequence ID" value="KYM98998.1"/>
    <property type="molecule type" value="Genomic_DNA"/>
</dbReference>
<dbReference type="KEGG" id="ccoa:108777111"/>
<feature type="signal peptide" evidence="1">
    <location>
        <begin position="1"/>
        <end position="23"/>
    </location>
</feature>
<feature type="chain" id="PRO_5007582152" evidence="1">
    <location>
        <begin position="24"/>
        <end position="93"/>
    </location>
</feature>
<name>A0A151IE67_9HYME</name>
<dbReference type="OrthoDB" id="6410451at2759"/>
<evidence type="ECO:0000256" key="1">
    <source>
        <dbReference type="SAM" id="SignalP"/>
    </source>
</evidence>